<comment type="similarity">
    <text evidence="2">Belongs to the FPP/GGPP synthase family.</text>
</comment>
<dbReference type="STRING" id="1441095.AM592_00175"/>
<dbReference type="GO" id="GO:0008299">
    <property type="term" value="P:isoprenoid biosynthetic process"/>
    <property type="evidence" value="ECO:0007669"/>
    <property type="project" value="UniProtKB-KW"/>
</dbReference>
<dbReference type="SUPFAM" id="SSF48576">
    <property type="entry name" value="Terpenoid synthases"/>
    <property type="match status" value="2"/>
</dbReference>
<evidence type="ECO:0000313" key="7">
    <source>
        <dbReference type="EMBL" id="ALC80189.1"/>
    </source>
</evidence>
<evidence type="ECO:0000313" key="8">
    <source>
        <dbReference type="Proteomes" id="UP000067625"/>
    </source>
</evidence>
<comment type="cofactor">
    <cofactor evidence="1">
        <name>Mg(2+)</name>
        <dbReference type="ChEBI" id="CHEBI:18420"/>
    </cofactor>
</comment>
<name>A0A0M5JDT7_9BACI</name>
<reference evidence="7 8" key="2">
    <citation type="journal article" date="2016" name="Int. J. Syst. Evol. Microbiol.">
        <title>Bacillus gobiensis sp. nov., isolated from a soil sample.</title>
        <authorList>
            <person name="Liu B."/>
            <person name="Liu G.H."/>
            <person name="Cetin S."/>
            <person name="Schumann P."/>
            <person name="Pan Z.Z."/>
            <person name="Chen Q.Q."/>
        </authorList>
    </citation>
    <scope>NUCLEOTIDE SEQUENCE [LARGE SCALE GENOMIC DNA]</scope>
    <source>
        <strain evidence="7 8">FJAT-4402</strain>
    </source>
</reference>
<dbReference type="InterPro" id="IPR033749">
    <property type="entry name" value="Polyprenyl_synt_CS"/>
</dbReference>
<dbReference type="PATRIC" id="fig|1441095.3.peg.34"/>
<accession>A0A0M5JDT7</accession>
<protein>
    <submittedName>
        <fullName evidence="7">Geranyl transferase</fullName>
    </submittedName>
</protein>
<dbReference type="PANTHER" id="PTHR43281">
    <property type="entry name" value="FARNESYL DIPHOSPHATE SYNTHASE"/>
    <property type="match status" value="1"/>
</dbReference>
<keyword evidence="8" id="KW-1185">Reference proteome</keyword>
<dbReference type="SFLD" id="SFLDS00005">
    <property type="entry name" value="Isoprenoid_Synthase_Type_I"/>
    <property type="match status" value="1"/>
</dbReference>
<dbReference type="RefSeq" id="WP_053601906.1">
    <property type="nucleotide sequence ID" value="NZ_CP012600.1"/>
</dbReference>
<proteinExistence type="inferred from homology"/>
<dbReference type="Pfam" id="PF00348">
    <property type="entry name" value="polyprenyl_synt"/>
    <property type="match status" value="1"/>
</dbReference>
<evidence type="ECO:0000256" key="6">
    <source>
        <dbReference type="ARBA" id="ARBA00023229"/>
    </source>
</evidence>
<sequence>MNEELRKNADACYRLAEQKAAHYFKSLSMQVMEKTYVPTLTNDIQSWKHNHIRHHSLLSFFSVRKGKPDFREYHNYIKWLDHTGKLDNYLDRSISYIFMRDLGKALDSPVTQSRIRRVVDSLKSYLTDQGNKTETFSKAGLYRMAQKDGVESTMIWVINKLKTVSSNIPKGMDAEQAQRKIIKIIAGVVMHEVEEMGEEISPEERTQKLDKAIRFGYSYGLTYPLIDDLLDANVLSTKEEKQYTDLIRTTLITGSVPELGEWPGNNIDLIRYIHSELRDAFEYIKVHQQQETMKSFFERSYVFFHSQEEDRKKDLSNGNYTNEELYIPIILKSSSSRLIVRSLISAPEDESIDERIFYYGIYNQLADDFADMFDDMEEGAVTPYTYYLKYHDKRSDLINPFELYWTVISNLLHNVYQSDTKTCEVILDRAINGLKRFKERMGTKKYNEVMELFASGNPKFNHVIQNMVRKADDVDFFDKLLRDHMITNLKNERKEREDFSETIETVRNQINNILTIRKSDKVSLTKEPIIDAANYSLEGDGKRLRPIMTWVMGVNEYGLDQSAIVPLLRSLEYMHTASLIFDDLPSQDNASTRRGRATLHQVYNIAIAELTGLFLTQKAVEEQASLDQFDSKTVLHLIRYSAQMTENMCRGQAMDLDSKGKPLTLEQLKMMCFYKTGIGFEASLIMPAILACANESEIEALKKFAYHAGIAFQIKDDLLDVEGDLTLLGKPIGKDAENDNSTFVSILGAVGARKEMWEHYCLAMEALQEVPHTTTFLKHFMNYIVNRDH</sequence>
<dbReference type="InterPro" id="IPR008949">
    <property type="entry name" value="Isoprenoid_synthase_dom_sf"/>
</dbReference>
<dbReference type="AlphaFoldDB" id="A0A0M5JDT7"/>
<evidence type="ECO:0000256" key="2">
    <source>
        <dbReference type="ARBA" id="ARBA00006706"/>
    </source>
</evidence>
<dbReference type="PROSITE" id="PS00723">
    <property type="entry name" value="POLYPRENYL_SYNTHASE_1"/>
    <property type="match status" value="1"/>
</dbReference>
<dbReference type="OrthoDB" id="9805316at2"/>
<evidence type="ECO:0000256" key="4">
    <source>
        <dbReference type="ARBA" id="ARBA00022723"/>
    </source>
</evidence>
<reference evidence="8" key="1">
    <citation type="submission" date="2015-08" db="EMBL/GenBank/DDBJ databases">
        <title>Genome sequencing project for genomic taxonomy and phylogenomics of Bacillus-like bacteria.</title>
        <authorList>
            <person name="Liu B."/>
            <person name="Wang J."/>
            <person name="Zhu Y."/>
            <person name="Liu G."/>
            <person name="Chen Q."/>
            <person name="Chen Z."/>
            <person name="Lan J."/>
            <person name="Che J."/>
            <person name="Ge C."/>
            <person name="Shi H."/>
            <person name="Pan Z."/>
            <person name="Liu X."/>
        </authorList>
    </citation>
    <scope>NUCLEOTIDE SEQUENCE [LARGE SCALE GENOMIC DNA]</scope>
    <source>
        <strain evidence="8">FJAT-4402</strain>
    </source>
</reference>
<gene>
    <name evidence="7" type="ORF">AM592_00175</name>
</gene>
<dbReference type="CDD" id="cd00685">
    <property type="entry name" value="Trans_IPPS_HT"/>
    <property type="match status" value="1"/>
</dbReference>
<keyword evidence="3 7" id="KW-0808">Transferase</keyword>
<dbReference type="Proteomes" id="UP000067625">
    <property type="component" value="Chromosome"/>
</dbReference>
<dbReference type="GO" id="GO:0046872">
    <property type="term" value="F:metal ion binding"/>
    <property type="evidence" value="ECO:0007669"/>
    <property type="project" value="UniProtKB-KW"/>
</dbReference>
<evidence type="ECO:0000256" key="3">
    <source>
        <dbReference type="ARBA" id="ARBA00022679"/>
    </source>
</evidence>
<keyword evidence="5" id="KW-0460">Magnesium</keyword>
<organism evidence="7 8">
    <name type="scientific">Bacillus gobiensis</name>
    <dbReference type="NCBI Taxonomy" id="1441095"/>
    <lineage>
        <taxon>Bacteria</taxon>
        <taxon>Bacillati</taxon>
        <taxon>Bacillota</taxon>
        <taxon>Bacilli</taxon>
        <taxon>Bacillales</taxon>
        <taxon>Bacillaceae</taxon>
        <taxon>Bacillus</taxon>
    </lineage>
</organism>
<dbReference type="PANTHER" id="PTHR43281:SF1">
    <property type="entry name" value="FARNESYL DIPHOSPHATE SYNTHASE"/>
    <property type="match status" value="1"/>
</dbReference>
<keyword evidence="6" id="KW-0414">Isoprene biosynthesis</keyword>
<dbReference type="EMBL" id="CP012600">
    <property type="protein sequence ID" value="ALC80189.1"/>
    <property type="molecule type" value="Genomic_DNA"/>
</dbReference>
<evidence type="ECO:0000256" key="5">
    <source>
        <dbReference type="ARBA" id="ARBA00022842"/>
    </source>
</evidence>
<keyword evidence="4" id="KW-0479">Metal-binding</keyword>
<evidence type="ECO:0000256" key="1">
    <source>
        <dbReference type="ARBA" id="ARBA00001946"/>
    </source>
</evidence>
<dbReference type="GO" id="GO:0004659">
    <property type="term" value="F:prenyltransferase activity"/>
    <property type="evidence" value="ECO:0007669"/>
    <property type="project" value="InterPro"/>
</dbReference>
<dbReference type="Gene3D" id="1.10.600.10">
    <property type="entry name" value="Farnesyl Diphosphate Synthase"/>
    <property type="match status" value="1"/>
</dbReference>
<dbReference type="InterPro" id="IPR000092">
    <property type="entry name" value="Polyprenyl_synt"/>
</dbReference>